<dbReference type="RefSeq" id="WP_390183691.1">
    <property type="nucleotide sequence ID" value="NZ_BAABLA010000120.1"/>
</dbReference>
<dbReference type="EMBL" id="JBHSXX010000001">
    <property type="protein sequence ID" value="MFC6867532.1"/>
    <property type="molecule type" value="Genomic_DNA"/>
</dbReference>
<reference evidence="7" key="1">
    <citation type="journal article" date="2019" name="Int. J. Syst. Evol. Microbiol.">
        <title>The Global Catalogue of Microorganisms (GCM) 10K type strain sequencing project: providing services to taxonomists for standard genome sequencing and annotation.</title>
        <authorList>
            <consortium name="The Broad Institute Genomics Platform"/>
            <consortium name="The Broad Institute Genome Sequencing Center for Infectious Disease"/>
            <person name="Wu L."/>
            <person name="Ma J."/>
        </authorList>
    </citation>
    <scope>NUCLEOTIDE SEQUENCE [LARGE SCALE GENOMIC DNA]</scope>
    <source>
        <strain evidence="7">KCTC 32255</strain>
    </source>
</reference>
<dbReference type="Gene3D" id="3.30.1600.10">
    <property type="entry name" value="SIR2/SIRT2 'Small Domain"/>
    <property type="match status" value="1"/>
</dbReference>
<comment type="caution">
    <text evidence="6">The sequence shown here is derived from an EMBL/GenBank/DDBJ whole genome shotgun (WGS) entry which is preliminary data.</text>
</comment>
<feature type="binding site" evidence="4">
    <location>
        <position position="139"/>
    </location>
    <ligand>
        <name>Zn(2+)</name>
        <dbReference type="ChEBI" id="CHEBI:29105"/>
    </ligand>
</feature>
<dbReference type="InterPro" id="IPR026590">
    <property type="entry name" value="Ssirtuin_cat_dom"/>
</dbReference>
<feature type="domain" description="Deacetylase sirtuin-type" evidence="5">
    <location>
        <begin position="6"/>
        <end position="256"/>
    </location>
</feature>
<sequence>MDDMAHTDDPATVRTARSLVSDARRVVALTGAGVSTESGIPDFRGPDGVWTRDPDAQRLSNIHDYMADAELRRRSWQARLSHPGWQARPNAAHEALVTLERSGALRAIVTQNVDGLHQRAGNDPSAVIELHGTLFETACLTCDERREMREALDRVAAGEADPPCLVCGGILKSATISFGQALDAAVLSRARTEVEACDLLLAAGSSLSVHPAAGLVGLAARAGARVVICNATETPYDDVADVVLRGSLGEVLPAVV</sequence>
<feature type="active site" description="Proton acceptor" evidence="4">
    <location>
        <position position="131"/>
    </location>
</feature>
<accession>A0ABW2BYN6</accession>
<evidence type="ECO:0000313" key="7">
    <source>
        <dbReference type="Proteomes" id="UP001596337"/>
    </source>
</evidence>
<keyword evidence="2" id="KW-0808">Transferase</keyword>
<evidence type="ECO:0000313" key="6">
    <source>
        <dbReference type="EMBL" id="MFC6867532.1"/>
    </source>
</evidence>
<dbReference type="EC" id="2.3.1.286" evidence="1"/>
<name>A0ABW2BYN6_9PSEU</name>
<evidence type="ECO:0000256" key="2">
    <source>
        <dbReference type="ARBA" id="ARBA00022679"/>
    </source>
</evidence>
<evidence type="ECO:0000256" key="3">
    <source>
        <dbReference type="ARBA" id="ARBA00023027"/>
    </source>
</evidence>
<protein>
    <recommendedName>
        <fullName evidence="1">protein acetyllysine N-acetyltransferase</fullName>
        <ecNumber evidence="1">2.3.1.286</ecNumber>
    </recommendedName>
</protein>
<proteinExistence type="predicted"/>
<dbReference type="InterPro" id="IPR026591">
    <property type="entry name" value="Sirtuin_cat_small_dom_sf"/>
</dbReference>
<keyword evidence="7" id="KW-1185">Reference proteome</keyword>
<dbReference type="Gene3D" id="3.40.50.1220">
    <property type="entry name" value="TPP-binding domain"/>
    <property type="match status" value="1"/>
</dbReference>
<gene>
    <name evidence="6" type="ORF">ACFQGD_10255</name>
</gene>
<evidence type="ECO:0000259" key="5">
    <source>
        <dbReference type="PROSITE" id="PS50305"/>
    </source>
</evidence>
<feature type="binding site" evidence="4">
    <location>
        <position position="164"/>
    </location>
    <ligand>
        <name>Zn(2+)</name>
        <dbReference type="ChEBI" id="CHEBI:29105"/>
    </ligand>
</feature>
<dbReference type="Pfam" id="PF02146">
    <property type="entry name" value="SIR2"/>
    <property type="match status" value="1"/>
</dbReference>
<dbReference type="InterPro" id="IPR050134">
    <property type="entry name" value="NAD-dep_sirtuin_deacylases"/>
</dbReference>
<dbReference type="PROSITE" id="PS50305">
    <property type="entry name" value="SIRTUIN"/>
    <property type="match status" value="1"/>
</dbReference>
<dbReference type="PANTHER" id="PTHR11085">
    <property type="entry name" value="NAD-DEPENDENT PROTEIN DEACYLASE SIRTUIN-5, MITOCHONDRIAL-RELATED"/>
    <property type="match status" value="1"/>
</dbReference>
<keyword evidence="4" id="KW-0479">Metal-binding</keyword>
<organism evidence="6 7">
    <name type="scientific">Haloechinothrix salitolerans</name>
    <dbReference type="NCBI Taxonomy" id="926830"/>
    <lineage>
        <taxon>Bacteria</taxon>
        <taxon>Bacillati</taxon>
        <taxon>Actinomycetota</taxon>
        <taxon>Actinomycetes</taxon>
        <taxon>Pseudonocardiales</taxon>
        <taxon>Pseudonocardiaceae</taxon>
        <taxon>Haloechinothrix</taxon>
    </lineage>
</organism>
<dbReference type="SUPFAM" id="SSF52467">
    <property type="entry name" value="DHS-like NAD/FAD-binding domain"/>
    <property type="match status" value="1"/>
</dbReference>
<dbReference type="InterPro" id="IPR003000">
    <property type="entry name" value="Sirtuin"/>
</dbReference>
<feature type="binding site" evidence="4">
    <location>
        <position position="167"/>
    </location>
    <ligand>
        <name>Zn(2+)</name>
        <dbReference type="ChEBI" id="CHEBI:29105"/>
    </ligand>
</feature>
<keyword evidence="3" id="KW-0520">NAD</keyword>
<dbReference type="InterPro" id="IPR029035">
    <property type="entry name" value="DHS-like_NAD/FAD-binding_dom"/>
</dbReference>
<dbReference type="PANTHER" id="PTHR11085:SF4">
    <property type="entry name" value="NAD-DEPENDENT PROTEIN DEACYLASE"/>
    <property type="match status" value="1"/>
</dbReference>
<evidence type="ECO:0000256" key="1">
    <source>
        <dbReference type="ARBA" id="ARBA00012928"/>
    </source>
</evidence>
<dbReference type="CDD" id="cd01407">
    <property type="entry name" value="SIR2-fam"/>
    <property type="match status" value="1"/>
</dbReference>
<keyword evidence="4" id="KW-0862">Zinc</keyword>
<dbReference type="Proteomes" id="UP001596337">
    <property type="component" value="Unassembled WGS sequence"/>
</dbReference>
<evidence type="ECO:0000256" key="4">
    <source>
        <dbReference type="PROSITE-ProRule" id="PRU00236"/>
    </source>
</evidence>
<feature type="binding site" evidence="4">
    <location>
        <position position="142"/>
    </location>
    <ligand>
        <name>Zn(2+)</name>
        <dbReference type="ChEBI" id="CHEBI:29105"/>
    </ligand>
</feature>